<accession>A0A843VWW3</accession>
<dbReference type="Proteomes" id="UP000652761">
    <property type="component" value="Unassembled WGS sequence"/>
</dbReference>
<proteinExistence type="predicted"/>
<feature type="compositionally biased region" description="Low complexity" evidence="2">
    <location>
        <begin position="56"/>
        <end position="77"/>
    </location>
</feature>
<evidence type="ECO:0000256" key="2">
    <source>
        <dbReference type="SAM" id="MobiDB-lite"/>
    </source>
</evidence>
<dbReference type="Pfam" id="PF02845">
    <property type="entry name" value="CUE"/>
    <property type="match status" value="1"/>
</dbReference>
<feature type="region of interest" description="Disordered" evidence="2">
    <location>
        <begin position="1"/>
        <end position="83"/>
    </location>
</feature>
<organism evidence="4 5">
    <name type="scientific">Colocasia esculenta</name>
    <name type="common">Wild taro</name>
    <name type="synonym">Arum esculentum</name>
    <dbReference type="NCBI Taxonomy" id="4460"/>
    <lineage>
        <taxon>Eukaryota</taxon>
        <taxon>Viridiplantae</taxon>
        <taxon>Streptophyta</taxon>
        <taxon>Embryophyta</taxon>
        <taxon>Tracheophyta</taxon>
        <taxon>Spermatophyta</taxon>
        <taxon>Magnoliopsida</taxon>
        <taxon>Liliopsida</taxon>
        <taxon>Araceae</taxon>
        <taxon>Aroideae</taxon>
        <taxon>Colocasieae</taxon>
        <taxon>Colocasia</taxon>
    </lineage>
</organism>
<dbReference type="EMBL" id="NMUH01002662">
    <property type="protein sequence ID" value="MQM01339.1"/>
    <property type="molecule type" value="Genomic_DNA"/>
</dbReference>
<keyword evidence="1" id="KW-0175">Coiled coil</keyword>
<evidence type="ECO:0000313" key="4">
    <source>
        <dbReference type="EMBL" id="MQM01339.1"/>
    </source>
</evidence>
<dbReference type="CDD" id="cd14279">
    <property type="entry name" value="CUE"/>
    <property type="match status" value="1"/>
</dbReference>
<reference evidence="4" key="1">
    <citation type="submission" date="2017-07" db="EMBL/GenBank/DDBJ databases">
        <title>Taro Niue Genome Assembly and Annotation.</title>
        <authorList>
            <person name="Atibalentja N."/>
            <person name="Keating K."/>
            <person name="Fields C.J."/>
        </authorList>
    </citation>
    <scope>NUCLEOTIDE SEQUENCE</scope>
    <source>
        <strain evidence="4">Niue_2</strain>
        <tissue evidence="4">Leaf</tissue>
    </source>
</reference>
<gene>
    <name evidence="4" type="ORF">Taro_034092</name>
</gene>
<evidence type="ECO:0000259" key="3">
    <source>
        <dbReference type="Pfam" id="PF02845"/>
    </source>
</evidence>
<feature type="domain" description="CUE" evidence="3">
    <location>
        <begin position="84"/>
        <end position="117"/>
    </location>
</feature>
<dbReference type="SMR" id="A0A843VWW3"/>
<dbReference type="OrthoDB" id="440455at2759"/>
<sequence length="286" mass="31501">MSALVLGKRSTSSFFEELHHHPPSGAAGTPPSPPSASKRPRFGASPPPLHRPHQHSVSSSPAGASSSSDGAVGDSGSRCGSNDRMHLRSLFPDVDELLLERALAASGYDLDSAIRILQSAGNNRGNAAGGSRDPSDENFIADGSEYVPANGSDWVELLVREVMNASNVDVARVRASRLLEVLQKSIMDQTSPEVVQRFHKENLMLKEQVEELLHDNNILKRAVAIQHERQKEFDERNQELHQLKQLVAQYQENLRTLEINNYALSMHLRHAQEGTSIPGRFHPDVF</sequence>
<name>A0A843VWW3_COLES</name>
<dbReference type="PANTHER" id="PTHR31245">
    <property type="entry name" value="UBIQUITIN SYSTEM COMPONENT CUE PROTEIN"/>
    <property type="match status" value="1"/>
</dbReference>
<dbReference type="SUPFAM" id="SSF46934">
    <property type="entry name" value="UBA-like"/>
    <property type="match status" value="1"/>
</dbReference>
<evidence type="ECO:0000256" key="1">
    <source>
        <dbReference type="SAM" id="Coils"/>
    </source>
</evidence>
<dbReference type="PANTHER" id="PTHR31245:SF1">
    <property type="entry name" value="UBIQUITIN SYSTEM COMPONENT CUE PROTEIN"/>
    <property type="match status" value="1"/>
</dbReference>
<dbReference type="GO" id="GO:0043130">
    <property type="term" value="F:ubiquitin binding"/>
    <property type="evidence" value="ECO:0007669"/>
    <property type="project" value="InterPro"/>
</dbReference>
<protein>
    <recommendedName>
        <fullName evidence="3">CUE domain-containing protein</fullName>
    </recommendedName>
</protein>
<comment type="caution">
    <text evidence="4">The sequence shown here is derived from an EMBL/GenBank/DDBJ whole genome shotgun (WGS) entry which is preliminary data.</text>
</comment>
<evidence type="ECO:0000313" key="5">
    <source>
        <dbReference type="Proteomes" id="UP000652761"/>
    </source>
</evidence>
<keyword evidence="5" id="KW-1185">Reference proteome</keyword>
<dbReference type="InterPro" id="IPR009060">
    <property type="entry name" value="UBA-like_sf"/>
</dbReference>
<feature type="coiled-coil region" evidence="1">
    <location>
        <begin position="233"/>
        <end position="260"/>
    </location>
</feature>
<dbReference type="InterPro" id="IPR003892">
    <property type="entry name" value="CUE"/>
</dbReference>
<dbReference type="AlphaFoldDB" id="A0A843VWW3"/>